<proteinExistence type="predicted"/>
<dbReference type="AlphaFoldDB" id="A0A2P4ZPG5"/>
<accession>A0A2P4ZPG5</accession>
<comment type="caution">
    <text evidence="1">The sequence shown here is derived from an EMBL/GenBank/DDBJ whole genome shotgun (WGS) entry which is preliminary data.</text>
</comment>
<evidence type="ECO:0000313" key="1">
    <source>
        <dbReference type="EMBL" id="PON26156.1"/>
    </source>
</evidence>
<gene>
    <name evidence="1" type="ORF">TGAM01_v205100</name>
</gene>
<dbReference type="RefSeq" id="XP_018658059.1">
    <property type="nucleotide sequence ID" value="XM_018808744.1"/>
</dbReference>
<reference evidence="1 2" key="1">
    <citation type="journal article" date="2016" name="Genome Announc.">
        <title>Draft Whole-Genome Sequence of Trichoderma gamsii T6085, a Promising Biocontrol Agent of Fusarium Head Blight on Wheat.</title>
        <authorList>
            <person name="Baroncelli R."/>
            <person name="Zapparata A."/>
            <person name="Piaggeschi G."/>
            <person name="Sarrocco S."/>
            <person name="Vannacci G."/>
        </authorList>
    </citation>
    <scope>NUCLEOTIDE SEQUENCE [LARGE SCALE GENOMIC DNA]</scope>
    <source>
        <strain evidence="1 2">T6085</strain>
    </source>
</reference>
<organism evidence="1 2">
    <name type="scientific">Trichoderma gamsii</name>
    <dbReference type="NCBI Taxonomy" id="398673"/>
    <lineage>
        <taxon>Eukaryota</taxon>
        <taxon>Fungi</taxon>
        <taxon>Dikarya</taxon>
        <taxon>Ascomycota</taxon>
        <taxon>Pezizomycotina</taxon>
        <taxon>Sordariomycetes</taxon>
        <taxon>Hypocreomycetidae</taxon>
        <taxon>Hypocreales</taxon>
        <taxon>Hypocreaceae</taxon>
        <taxon>Trichoderma</taxon>
    </lineage>
</organism>
<dbReference type="Proteomes" id="UP000054821">
    <property type="component" value="Unassembled WGS sequence"/>
</dbReference>
<evidence type="ECO:0000313" key="2">
    <source>
        <dbReference type="Proteomes" id="UP000054821"/>
    </source>
</evidence>
<keyword evidence="2" id="KW-1185">Reference proteome</keyword>
<dbReference type="GeneID" id="29988827"/>
<sequence>MAANNWGLKAAQPTASKRAAAAQADLSMSFPRCVMERSQFFSCAGVEHSMSQTRLLVIESATSELARRDTTDSE</sequence>
<protein>
    <submittedName>
        <fullName evidence="1">Uncharacterized protein</fullName>
    </submittedName>
</protein>
<dbReference type="EMBL" id="JPDN02000015">
    <property type="protein sequence ID" value="PON26156.1"/>
    <property type="molecule type" value="Genomic_DNA"/>
</dbReference>
<name>A0A2P4ZPG5_9HYPO</name>